<keyword evidence="1" id="KW-0812">Transmembrane</keyword>
<sequence length="147" mass="17161">MVTVSMVMAVVAVSRHKLTFIDGLIIVMVIALSMGSDMLLCKQFSLYYIVSVEYRGWYSFWSCLLVFPSLAITFLKFAPRSRYAVMAYIAFYSLALTLFEIFIVVPYKISLYPKWKIIPWSPIVYILAFTLIYVYHEYLEKRITNSK</sequence>
<accession>A0A4Z0QW09</accession>
<keyword evidence="1" id="KW-1133">Transmembrane helix</keyword>
<feature type="transmembrane region" description="Helical" evidence="1">
    <location>
        <begin position="85"/>
        <end position="105"/>
    </location>
</feature>
<dbReference type="AlphaFoldDB" id="A0A4Z0QW09"/>
<dbReference type="Proteomes" id="UP000298460">
    <property type="component" value="Unassembled WGS sequence"/>
</dbReference>
<reference evidence="2 3" key="1">
    <citation type="submission" date="2019-03" db="EMBL/GenBank/DDBJ databases">
        <title>Draft Genome Sequence of Desulfosporosinus fructosivorans Strain 63.6F, Isolated from Marine Sediment in the Baltic Sea.</title>
        <authorList>
            <person name="Hausmann B."/>
            <person name="Vandieken V."/>
            <person name="Pjevac P."/>
            <person name="Schreck K."/>
            <person name="Herbold C.W."/>
            <person name="Loy A."/>
        </authorList>
    </citation>
    <scope>NUCLEOTIDE SEQUENCE [LARGE SCALE GENOMIC DNA]</scope>
    <source>
        <strain evidence="2 3">63.6F</strain>
    </source>
</reference>
<organism evidence="2 3">
    <name type="scientific">Desulfosporosinus fructosivorans</name>
    <dbReference type="NCBI Taxonomy" id="2018669"/>
    <lineage>
        <taxon>Bacteria</taxon>
        <taxon>Bacillati</taxon>
        <taxon>Bacillota</taxon>
        <taxon>Clostridia</taxon>
        <taxon>Eubacteriales</taxon>
        <taxon>Desulfitobacteriaceae</taxon>
        <taxon>Desulfosporosinus</taxon>
    </lineage>
</organism>
<name>A0A4Z0QW09_9FIRM</name>
<evidence type="ECO:0000256" key="1">
    <source>
        <dbReference type="SAM" id="Phobius"/>
    </source>
</evidence>
<dbReference type="EMBL" id="SPQQ01000021">
    <property type="protein sequence ID" value="TGE35021.1"/>
    <property type="molecule type" value="Genomic_DNA"/>
</dbReference>
<proteinExistence type="predicted"/>
<keyword evidence="3" id="KW-1185">Reference proteome</keyword>
<keyword evidence="1" id="KW-0472">Membrane</keyword>
<feature type="transmembrane region" description="Helical" evidence="1">
    <location>
        <begin position="117"/>
        <end position="135"/>
    </location>
</feature>
<comment type="caution">
    <text evidence="2">The sequence shown here is derived from an EMBL/GenBank/DDBJ whole genome shotgun (WGS) entry which is preliminary data.</text>
</comment>
<evidence type="ECO:0000313" key="2">
    <source>
        <dbReference type="EMBL" id="TGE35021.1"/>
    </source>
</evidence>
<protein>
    <submittedName>
        <fullName evidence="2">Uncharacterized protein</fullName>
    </submittedName>
</protein>
<feature type="transmembrane region" description="Helical" evidence="1">
    <location>
        <begin position="18"/>
        <end position="36"/>
    </location>
</feature>
<gene>
    <name evidence="2" type="ORF">E4K67_27300</name>
</gene>
<evidence type="ECO:0000313" key="3">
    <source>
        <dbReference type="Proteomes" id="UP000298460"/>
    </source>
</evidence>
<feature type="transmembrane region" description="Helical" evidence="1">
    <location>
        <begin position="56"/>
        <end position="78"/>
    </location>
</feature>